<evidence type="ECO:0000256" key="1">
    <source>
        <dbReference type="SAM" id="MobiDB-lite"/>
    </source>
</evidence>
<evidence type="ECO:0000313" key="4">
    <source>
        <dbReference type="Proteomes" id="UP000019763"/>
    </source>
</evidence>
<feature type="region of interest" description="Disordered" evidence="1">
    <location>
        <begin position="393"/>
        <end position="460"/>
    </location>
</feature>
<dbReference type="GeneID" id="22914602"/>
<reference evidence="3" key="1">
    <citation type="submission" date="2013-12" db="EMBL/GenBank/DDBJ databases">
        <authorList>
            <person name="Omoto C.K."/>
            <person name="Sibley D."/>
            <person name="Venepally P."/>
            <person name="Hadjithomas M."/>
            <person name="Karamycheva S."/>
            <person name="Brunk B."/>
            <person name="Roos D."/>
            <person name="Caler E."/>
            <person name="Lorenzi H."/>
        </authorList>
    </citation>
    <scope>NUCLEOTIDE SEQUENCE</scope>
</reference>
<gene>
    <name evidence="3" type="ORF">GNI_131400</name>
</gene>
<dbReference type="Proteomes" id="UP000019763">
    <property type="component" value="Unassembled WGS sequence"/>
</dbReference>
<accession>A0A023B207</accession>
<dbReference type="RefSeq" id="XP_011132180.1">
    <property type="nucleotide sequence ID" value="XM_011133878.1"/>
</dbReference>
<keyword evidence="4" id="KW-1185">Reference proteome</keyword>
<sequence length="460" mass="47935">MPPLGVAYLLAVLLAVRGSFLPEDSLLRHPDSLANPAHLGRVAQTLNDQVVNTYDIFTNDAARLVNGVKRRITNVADSHLAAKEEMAQVAQDSEKHPKRLVASLFGITDPERFPLATSVQEFIDSGINVGYRAAFSPIASTIRFKRAILKNPTPLPATPEPVTLEPIPVELLPVDPDAPEIPPTPADELTPGIEPTPLQQGPTTMQPRILPMQQGPMATPMQEAPTPMQQGLFPLHQESILMPFRQRSMPMQQPGMMPMQQPGMMPMQQPGMMPMQQPGMMQQAGGPVQPTLPALMYYQHPMMGPYPPGYYPSPSQPGFGGPGYGGPSVNAGIQPVTTGPGQTFMLQPDGTMVVAPGIAPAAPTETPAKDDCMGEIEQTTKVYMGDDGKLHMDIITPAPGEGDGGDAPGGGDVPGGGGLPSGPTPRGGLRAGPGASPGGGAGPIGGGSGDVPSGGGGDVP</sequence>
<protein>
    <recommendedName>
        <fullName evidence="5">Transmembrane protein</fullName>
    </recommendedName>
</protein>
<feature type="non-terminal residue" evidence="3">
    <location>
        <position position="460"/>
    </location>
</feature>
<feature type="signal peptide" evidence="2">
    <location>
        <begin position="1"/>
        <end position="18"/>
    </location>
</feature>
<dbReference type="EMBL" id="AFNH02000980">
    <property type="protein sequence ID" value="EZG47421.1"/>
    <property type="molecule type" value="Genomic_DNA"/>
</dbReference>
<feature type="chain" id="PRO_5001516294" description="Transmembrane protein" evidence="2">
    <location>
        <begin position="19"/>
        <end position="460"/>
    </location>
</feature>
<organism evidence="3 4">
    <name type="scientific">Gregarina niphandrodes</name>
    <name type="common">Septate eugregarine</name>
    <dbReference type="NCBI Taxonomy" id="110365"/>
    <lineage>
        <taxon>Eukaryota</taxon>
        <taxon>Sar</taxon>
        <taxon>Alveolata</taxon>
        <taxon>Apicomplexa</taxon>
        <taxon>Conoidasida</taxon>
        <taxon>Gregarinasina</taxon>
        <taxon>Eugregarinorida</taxon>
        <taxon>Gregarinidae</taxon>
        <taxon>Gregarina</taxon>
    </lineage>
</organism>
<evidence type="ECO:0000256" key="2">
    <source>
        <dbReference type="SAM" id="SignalP"/>
    </source>
</evidence>
<comment type="caution">
    <text evidence="3">The sequence shown here is derived from an EMBL/GenBank/DDBJ whole genome shotgun (WGS) entry which is preliminary data.</text>
</comment>
<feature type="compositionally biased region" description="Gly residues" evidence="1">
    <location>
        <begin position="401"/>
        <end position="420"/>
    </location>
</feature>
<evidence type="ECO:0008006" key="5">
    <source>
        <dbReference type="Google" id="ProtNLM"/>
    </source>
</evidence>
<feature type="compositionally biased region" description="Gly residues" evidence="1">
    <location>
        <begin position="429"/>
        <end position="460"/>
    </location>
</feature>
<proteinExistence type="predicted"/>
<name>A0A023B207_GRENI</name>
<evidence type="ECO:0000313" key="3">
    <source>
        <dbReference type="EMBL" id="EZG47421.1"/>
    </source>
</evidence>
<dbReference type="AlphaFoldDB" id="A0A023B207"/>
<keyword evidence="2" id="KW-0732">Signal</keyword>
<dbReference type="VEuPathDB" id="CryptoDB:GNI_131400"/>